<reference evidence="11" key="1">
    <citation type="submission" date="2021-02" db="EMBL/GenBank/DDBJ databases">
        <authorList>
            <person name="Dougan E. K."/>
            <person name="Rhodes N."/>
            <person name="Thang M."/>
            <person name="Chan C."/>
        </authorList>
    </citation>
    <scope>NUCLEOTIDE SEQUENCE</scope>
</reference>
<evidence type="ECO:0000256" key="3">
    <source>
        <dbReference type="ARBA" id="ARBA00022723"/>
    </source>
</evidence>
<gene>
    <name evidence="11" type="ORF">PGLA2088_LOCUS10339</name>
</gene>
<evidence type="ECO:0000256" key="1">
    <source>
        <dbReference type="ARBA" id="ARBA00004273"/>
    </source>
</evidence>
<feature type="non-terminal residue" evidence="11">
    <location>
        <position position="1"/>
    </location>
</feature>
<dbReference type="GO" id="GO:0016531">
    <property type="term" value="F:copper chaperone activity"/>
    <property type="evidence" value="ECO:0007669"/>
    <property type="project" value="InterPro"/>
</dbReference>
<keyword evidence="3 8" id="KW-0479">Metal-binding</keyword>
<dbReference type="InterPro" id="IPR017276">
    <property type="entry name" value="Synth_of_cyt-c-oxidase_Sco1/2"/>
</dbReference>
<evidence type="ECO:0000256" key="5">
    <source>
        <dbReference type="ARBA" id="ARBA00023008"/>
    </source>
</evidence>
<evidence type="ECO:0000313" key="11">
    <source>
        <dbReference type="EMBL" id="CAE8653351.1"/>
    </source>
</evidence>
<dbReference type="InterPro" id="IPR036249">
    <property type="entry name" value="Thioredoxin-like_sf"/>
</dbReference>
<keyword evidence="9" id="KW-1015">Disulfide bond</keyword>
<comment type="similarity">
    <text evidence="2">Belongs to the SCO1/2 family.</text>
</comment>
<dbReference type="SUPFAM" id="SSF52833">
    <property type="entry name" value="Thioredoxin-like"/>
    <property type="match status" value="1"/>
</dbReference>
<dbReference type="PANTHER" id="PTHR12151:SF5">
    <property type="entry name" value="AT19154P"/>
    <property type="match status" value="1"/>
</dbReference>
<feature type="binding site" evidence="8">
    <location>
        <position position="80"/>
    </location>
    <ligand>
        <name>Cu cation</name>
        <dbReference type="ChEBI" id="CHEBI:23378"/>
    </ligand>
</feature>
<keyword evidence="6" id="KW-0496">Mitochondrion</keyword>
<dbReference type="InterPro" id="IPR003782">
    <property type="entry name" value="SCO1/SenC"/>
</dbReference>
<dbReference type="EMBL" id="CAJNNW010011621">
    <property type="protein sequence ID" value="CAE8653351.1"/>
    <property type="molecule type" value="Genomic_DNA"/>
</dbReference>
<evidence type="ECO:0000256" key="2">
    <source>
        <dbReference type="ARBA" id="ARBA00010996"/>
    </source>
</evidence>
<feature type="region of interest" description="Disordered" evidence="10">
    <location>
        <begin position="211"/>
        <end position="232"/>
    </location>
</feature>
<evidence type="ECO:0008006" key="13">
    <source>
        <dbReference type="Google" id="ProtNLM"/>
    </source>
</evidence>
<feature type="binding site" evidence="8">
    <location>
        <position position="84"/>
    </location>
    <ligand>
        <name>Cu cation</name>
        <dbReference type="ChEBI" id="CHEBI:23378"/>
    </ligand>
</feature>
<organism evidence="11 12">
    <name type="scientific">Polarella glacialis</name>
    <name type="common">Dinoflagellate</name>
    <dbReference type="NCBI Taxonomy" id="89957"/>
    <lineage>
        <taxon>Eukaryota</taxon>
        <taxon>Sar</taxon>
        <taxon>Alveolata</taxon>
        <taxon>Dinophyceae</taxon>
        <taxon>Suessiales</taxon>
        <taxon>Suessiaceae</taxon>
        <taxon>Polarella</taxon>
    </lineage>
</organism>
<evidence type="ECO:0000256" key="8">
    <source>
        <dbReference type="PIRSR" id="PIRSR037736-1"/>
    </source>
</evidence>
<dbReference type="GO" id="GO:0033617">
    <property type="term" value="P:mitochondrial respiratory chain complex IV assembly"/>
    <property type="evidence" value="ECO:0007669"/>
    <property type="project" value="TreeGrafter"/>
</dbReference>
<dbReference type="GO" id="GO:0006878">
    <property type="term" value="P:intracellular copper ion homeostasis"/>
    <property type="evidence" value="ECO:0007669"/>
    <property type="project" value="InterPro"/>
</dbReference>
<dbReference type="GO" id="GO:0005743">
    <property type="term" value="C:mitochondrial inner membrane"/>
    <property type="evidence" value="ECO:0007669"/>
    <property type="project" value="UniProtKB-SubCell"/>
</dbReference>
<feature type="binding site" evidence="8">
    <location>
        <position position="174"/>
    </location>
    <ligand>
        <name>Cu cation</name>
        <dbReference type="ChEBI" id="CHEBI:23378"/>
    </ligand>
</feature>
<sequence length="232" mass="26884">VQFTWRSTFFTVLVGGFCLWYYDHLKNRKESESRAITTSERLGTPRLGGPFELVDRKGKPKTDQDYRGEYLLIYFGFTFCPDICPQEMEKQTRVIELLDAEFGPVAILVATPVFISIDPKRDTPELVDEYCTEFHPRIAGLTGTQEQVKKVSRAYRVYYNEGIKTDDTDYLIDHSIIHYFVGKNGKFIDFFGKNMTAKEMAEKMRARIVQDAEKAKNRKQRRGVESADEDDD</sequence>
<evidence type="ECO:0000256" key="4">
    <source>
        <dbReference type="ARBA" id="ARBA00022792"/>
    </source>
</evidence>
<dbReference type="PANTHER" id="PTHR12151">
    <property type="entry name" value="ELECTRON TRANSPORT PROTIN SCO1/SENC FAMILY MEMBER"/>
    <property type="match status" value="1"/>
</dbReference>
<dbReference type="Gene3D" id="3.40.30.10">
    <property type="entry name" value="Glutaredoxin"/>
    <property type="match status" value="1"/>
</dbReference>
<name>A0A813IMH1_POLGL</name>
<keyword evidence="4" id="KW-0999">Mitochondrion inner membrane</keyword>
<dbReference type="AlphaFoldDB" id="A0A813IMH1"/>
<keyword evidence="5 8" id="KW-0186">Copper</keyword>
<accession>A0A813IMH1</accession>
<dbReference type="PIRSF" id="PIRSF037736">
    <property type="entry name" value="SCO1"/>
    <property type="match status" value="1"/>
</dbReference>
<evidence type="ECO:0000256" key="7">
    <source>
        <dbReference type="ARBA" id="ARBA00023136"/>
    </source>
</evidence>
<dbReference type="Proteomes" id="UP000626109">
    <property type="component" value="Unassembled WGS sequence"/>
</dbReference>
<dbReference type="FunFam" id="3.40.30.10:FF:000013">
    <property type="entry name" value="Blast:Protein SCO1 homolog, mitochondrial"/>
    <property type="match status" value="1"/>
</dbReference>
<dbReference type="Pfam" id="PF02630">
    <property type="entry name" value="SCO1-SenC"/>
    <property type="match status" value="1"/>
</dbReference>
<evidence type="ECO:0000256" key="10">
    <source>
        <dbReference type="SAM" id="MobiDB-lite"/>
    </source>
</evidence>
<comment type="subcellular location">
    <subcellularLocation>
        <location evidence="1">Mitochondrion inner membrane</location>
    </subcellularLocation>
</comment>
<evidence type="ECO:0000256" key="6">
    <source>
        <dbReference type="ARBA" id="ARBA00023128"/>
    </source>
</evidence>
<feature type="disulfide bond" description="Redox-active" evidence="9">
    <location>
        <begin position="80"/>
        <end position="84"/>
    </location>
</feature>
<evidence type="ECO:0000256" key="9">
    <source>
        <dbReference type="PIRSR" id="PIRSR603782-2"/>
    </source>
</evidence>
<comment type="caution">
    <text evidence="11">The sequence shown here is derived from an EMBL/GenBank/DDBJ whole genome shotgun (WGS) entry which is preliminary data.</text>
</comment>
<protein>
    <recommendedName>
        <fullName evidence="13">Thioredoxin domain-containing protein</fullName>
    </recommendedName>
</protein>
<proteinExistence type="inferred from homology"/>
<dbReference type="CDD" id="cd02968">
    <property type="entry name" value="SCO"/>
    <property type="match status" value="1"/>
</dbReference>
<dbReference type="GO" id="GO:0005507">
    <property type="term" value="F:copper ion binding"/>
    <property type="evidence" value="ECO:0007669"/>
    <property type="project" value="InterPro"/>
</dbReference>
<evidence type="ECO:0000313" key="12">
    <source>
        <dbReference type="Proteomes" id="UP000626109"/>
    </source>
</evidence>
<keyword evidence="7" id="KW-0472">Membrane</keyword>